<keyword evidence="3" id="KW-0067">ATP-binding</keyword>
<dbReference type="Proteomes" id="UP000640299">
    <property type="component" value="Chromosome"/>
</dbReference>
<dbReference type="SUPFAM" id="SSF52540">
    <property type="entry name" value="P-loop containing nucleoside triphosphate hydrolases"/>
    <property type="match status" value="1"/>
</dbReference>
<evidence type="ECO:0000259" key="4">
    <source>
        <dbReference type="SMART" id="SM00382"/>
    </source>
</evidence>
<evidence type="ECO:0000256" key="2">
    <source>
        <dbReference type="ARBA" id="ARBA00022741"/>
    </source>
</evidence>
<evidence type="ECO:0000313" key="9">
    <source>
        <dbReference type="Proteomes" id="UP000640299"/>
    </source>
</evidence>
<evidence type="ECO:0000256" key="1">
    <source>
        <dbReference type="ARBA" id="ARBA00008059"/>
    </source>
</evidence>
<dbReference type="GO" id="GO:0006260">
    <property type="term" value="P:DNA replication"/>
    <property type="evidence" value="ECO:0007669"/>
    <property type="project" value="TreeGrafter"/>
</dbReference>
<dbReference type="EMBL" id="CP069389">
    <property type="protein sequence ID" value="QRN91905.1"/>
    <property type="molecule type" value="Genomic_DNA"/>
</dbReference>
<dbReference type="NCBIfam" id="NF038214">
    <property type="entry name" value="IS21_help_AAA"/>
    <property type="match status" value="1"/>
</dbReference>
<dbReference type="InterPro" id="IPR028350">
    <property type="entry name" value="DNAC/IstB-like"/>
</dbReference>
<proteinExistence type="inferred from homology"/>
<dbReference type="EMBL" id="CP069389">
    <property type="protein sequence ID" value="QRN92050.1"/>
    <property type="molecule type" value="Genomic_DNA"/>
</dbReference>
<protein>
    <submittedName>
        <fullName evidence="7">IS21-like element helper ATPase IstB</fullName>
    </submittedName>
</protein>
<dbReference type="PANTHER" id="PTHR30050:SF4">
    <property type="entry name" value="ATP-BINDING PROTEIN RV3427C IN INSERTION SEQUENCE-RELATED"/>
    <property type="match status" value="1"/>
</dbReference>
<dbReference type="CDD" id="cd00009">
    <property type="entry name" value="AAA"/>
    <property type="match status" value="1"/>
</dbReference>
<dbReference type="InterPro" id="IPR027417">
    <property type="entry name" value="P-loop_NTPase"/>
</dbReference>
<name>A0A7T4PRN5_MAMSC</name>
<sequence>MSNSTNYRRLKENLEYLKMNQMINHLDDVIDFSIKNEMSFIDTLVKLSDYEIAVKEKNMIESMVKVAAFPFKKELSDFDFSFQPSINKQELLDFTNLRFIENYQNIVFLGSSGVGKTHLATAIGMAAAKKRVSTYFIKCHDLIQNLKRAQIENRLESRIKHYGKYKLLIIDEIGYLPIDNEDAKLFFQLIDLRYEKKSTIFTTNINFNLWNEVFEDPKIANAILDRILHHSNVVKITGKSYRLKNHIPRESDKT</sequence>
<comment type="similarity">
    <text evidence="1">Belongs to the IS21/IS1162 putative ATP-binding protein family.</text>
</comment>
<dbReference type="EMBL" id="CP069389">
    <property type="protein sequence ID" value="QRN91531.1"/>
    <property type="molecule type" value="Genomic_DNA"/>
</dbReference>
<dbReference type="RefSeq" id="WP_198471769.1">
    <property type="nucleotide sequence ID" value="NZ_CP065960.1"/>
</dbReference>
<evidence type="ECO:0000313" key="8">
    <source>
        <dbReference type="EMBL" id="QRN92050.1"/>
    </source>
</evidence>
<evidence type="ECO:0000256" key="3">
    <source>
        <dbReference type="ARBA" id="ARBA00022840"/>
    </source>
</evidence>
<dbReference type="PIRSF" id="PIRSF003073">
    <property type="entry name" value="DNAC_TnpB_IstB"/>
    <property type="match status" value="1"/>
</dbReference>
<dbReference type="GO" id="GO:0005524">
    <property type="term" value="F:ATP binding"/>
    <property type="evidence" value="ECO:0007669"/>
    <property type="project" value="UniProtKB-KW"/>
</dbReference>
<dbReference type="AlphaFoldDB" id="A0A7T4PRN5"/>
<dbReference type="Pfam" id="PF01695">
    <property type="entry name" value="IstB_IS21"/>
    <property type="match status" value="1"/>
</dbReference>
<accession>A0A7T4PRN5</accession>
<dbReference type="PANTHER" id="PTHR30050">
    <property type="entry name" value="CHROMOSOMAL REPLICATION INITIATOR PROTEIN DNAA"/>
    <property type="match status" value="1"/>
</dbReference>
<reference evidence="7" key="1">
    <citation type="submission" date="2021-02" db="EMBL/GenBank/DDBJ databases">
        <title>cfr and optrA-positive Staphylococcus spp.</title>
        <authorList>
            <person name="Chen L."/>
        </authorList>
    </citation>
    <scope>NUCLEOTIDE SEQUENCE</scope>
    <source>
        <strain evidence="7">GDQ20D70P</strain>
    </source>
</reference>
<evidence type="ECO:0000313" key="7">
    <source>
        <dbReference type="EMBL" id="QRN91905.1"/>
    </source>
</evidence>
<gene>
    <name evidence="7" type="primary">istB</name>
    <name evidence="6" type="ORF">JRU67_01520</name>
    <name evidence="7" type="ORF">JRU67_03580</name>
    <name evidence="8" type="ORF">JRU67_04380</name>
    <name evidence="5" type="ORF">JRU67_07655</name>
</gene>
<feature type="domain" description="AAA+ ATPase" evidence="4">
    <location>
        <begin position="102"/>
        <end position="234"/>
    </location>
</feature>
<dbReference type="SMART" id="SM00382">
    <property type="entry name" value="AAA"/>
    <property type="match status" value="1"/>
</dbReference>
<dbReference type="InterPro" id="IPR003593">
    <property type="entry name" value="AAA+_ATPase"/>
</dbReference>
<dbReference type="InterPro" id="IPR002611">
    <property type="entry name" value="IstB_ATP-bd"/>
</dbReference>
<dbReference type="Gene3D" id="3.40.50.300">
    <property type="entry name" value="P-loop containing nucleotide triphosphate hydrolases"/>
    <property type="match status" value="1"/>
</dbReference>
<organism evidence="7 9">
    <name type="scientific">Mammaliicoccus sciuri</name>
    <name type="common">Staphylococcus sciuri</name>
    <dbReference type="NCBI Taxonomy" id="1296"/>
    <lineage>
        <taxon>Bacteria</taxon>
        <taxon>Bacillati</taxon>
        <taxon>Bacillota</taxon>
        <taxon>Bacilli</taxon>
        <taxon>Bacillales</taxon>
        <taxon>Staphylococcaceae</taxon>
        <taxon>Mammaliicoccus</taxon>
    </lineage>
</organism>
<keyword evidence="2" id="KW-0547">Nucleotide-binding</keyword>
<dbReference type="InterPro" id="IPR047661">
    <property type="entry name" value="IstB"/>
</dbReference>
<evidence type="ECO:0000313" key="6">
    <source>
        <dbReference type="EMBL" id="QRN91531.1"/>
    </source>
</evidence>
<dbReference type="EMBL" id="CP069389">
    <property type="protein sequence ID" value="QRN89948.1"/>
    <property type="molecule type" value="Genomic_DNA"/>
</dbReference>
<evidence type="ECO:0000313" key="5">
    <source>
        <dbReference type="EMBL" id="QRN89948.1"/>
    </source>
</evidence>